<feature type="region of interest" description="Disordered" evidence="1">
    <location>
        <begin position="298"/>
        <end position="318"/>
    </location>
</feature>
<dbReference type="STRING" id="930992.A0A0C9ZID9"/>
<reference evidence="4 5" key="1">
    <citation type="submission" date="2014-04" db="EMBL/GenBank/DDBJ databases">
        <authorList>
            <consortium name="DOE Joint Genome Institute"/>
            <person name="Kuo A."/>
            <person name="Ruytinx J."/>
            <person name="Rineau F."/>
            <person name="Colpaert J."/>
            <person name="Kohler A."/>
            <person name="Nagy L.G."/>
            <person name="Floudas D."/>
            <person name="Copeland A."/>
            <person name="Barry K.W."/>
            <person name="Cichocki N."/>
            <person name="Veneault-Fourrey C."/>
            <person name="LaButti K."/>
            <person name="Lindquist E.A."/>
            <person name="Lipzen A."/>
            <person name="Lundell T."/>
            <person name="Morin E."/>
            <person name="Murat C."/>
            <person name="Sun H."/>
            <person name="Tunlid A."/>
            <person name="Henrissat B."/>
            <person name="Grigoriev I.V."/>
            <person name="Hibbett D.S."/>
            <person name="Martin F."/>
            <person name="Nordberg H.P."/>
            <person name="Cantor M.N."/>
            <person name="Hua S.X."/>
        </authorList>
    </citation>
    <scope>NUCLEOTIDE SEQUENCE [LARGE SCALE GENOMIC DNA]</scope>
    <source>
        <strain evidence="4 5">UH-Slu-Lm8-n1</strain>
    </source>
</reference>
<feature type="transmembrane region" description="Helical" evidence="2">
    <location>
        <begin position="230"/>
        <end position="254"/>
    </location>
</feature>
<dbReference type="OrthoDB" id="195231at2759"/>
<keyword evidence="2" id="KW-0812">Transmembrane</keyword>
<gene>
    <name evidence="4" type="ORF">CY34DRAFT_93215</name>
</gene>
<dbReference type="Proteomes" id="UP000054485">
    <property type="component" value="Unassembled WGS sequence"/>
</dbReference>
<dbReference type="InParanoid" id="A0A0C9ZID9"/>
<proteinExistence type="predicted"/>
<feature type="signal peptide" evidence="3">
    <location>
        <begin position="1"/>
        <end position="19"/>
    </location>
</feature>
<keyword evidence="2" id="KW-0472">Membrane</keyword>
<evidence type="ECO:0000313" key="5">
    <source>
        <dbReference type="Proteomes" id="UP000054485"/>
    </source>
</evidence>
<evidence type="ECO:0000313" key="4">
    <source>
        <dbReference type="EMBL" id="KIK37175.1"/>
    </source>
</evidence>
<feature type="compositionally biased region" description="Polar residues" evidence="1">
    <location>
        <begin position="307"/>
        <end position="318"/>
    </location>
</feature>
<evidence type="ECO:0000256" key="1">
    <source>
        <dbReference type="SAM" id="MobiDB-lite"/>
    </source>
</evidence>
<reference evidence="5" key="2">
    <citation type="submission" date="2015-01" db="EMBL/GenBank/DDBJ databases">
        <title>Evolutionary Origins and Diversification of the Mycorrhizal Mutualists.</title>
        <authorList>
            <consortium name="DOE Joint Genome Institute"/>
            <consortium name="Mycorrhizal Genomics Consortium"/>
            <person name="Kohler A."/>
            <person name="Kuo A."/>
            <person name="Nagy L.G."/>
            <person name="Floudas D."/>
            <person name="Copeland A."/>
            <person name="Barry K.W."/>
            <person name="Cichocki N."/>
            <person name="Veneault-Fourrey C."/>
            <person name="LaButti K."/>
            <person name="Lindquist E.A."/>
            <person name="Lipzen A."/>
            <person name="Lundell T."/>
            <person name="Morin E."/>
            <person name="Murat C."/>
            <person name="Riley R."/>
            <person name="Ohm R."/>
            <person name="Sun H."/>
            <person name="Tunlid A."/>
            <person name="Henrissat B."/>
            <person name="Grigoriev I.V."/>
            <person name="Hibbett D.S."/>
            <person name="Martin F."/>
        </authorList>
    </citation>
    <scope>NUCLEOTIDE SEQUENCE [LARGE SCALE GENOMIC DNA]</scope>
    <source>
        <strain evidence="5">UH-Slu-Lm8-n1</strain>
    </source>
</reference>
<keyword evidence="5" id="KW-1185">Reference proteome</keyword>
<evidence type="ECO:0000256" key="3">
    <source>
        <dbReference type="SAM" id="SignalP"/>
    </source>
</evidence>
<keyword evidence="2" id="KW-1133">Transmembrane helix</keyword>
<sequence length="357" mass="39439">MLLLPLTLLFSSWGSFVYAGSQAKGQNCTIGNNRLQFGTFQFHSDCDAQTYCSSQNTCELKGCRKDQYPFGYPPDAYIPPKCPSGQFCPDESDACQPWLPVNSPCQLNRDDQCEPPPNWQELADTSKYGRNVNGSVCLNNVCMWANVTVGQVCEVENTAYVAYAGNNEFIDIVSRGNCQIGLYCDSQSLVCIQTKQLGETCDADKECLSFNCLSKGVCGAGADSPNHFGIWVYTMVGVGIFGGMFVTLIGLFLIHRRQRDQEREKRLQYWHEQNAFRQSIMQMKEIARNSILSLPGGNGVGNGNSNRSTVCSRAGSEESSTPMIQYSVHKSSGLRQQCLSDDCGSAYDDIMMQAGER</sequence>
<accession>A0A0C9ZID9</accession>
<feature type="chain" id="PRO_5002206834" evidence="3">
    <location>
        <begin position="20"/>
        <end position="357"/>
    </location>
</feature>
<dbReference type="HOGENOM" id="CLU_054233_0_0_1"/>
<keyword evidence="3" id="KW-0732">Signal</keyword>
<organism evidence="4 5">
    <name type="scientific">Suillus luteus UH-Slu-Lm8-n1</name>
    <dbReference type="NCBI Taxonomy" id="930992"/>
    <lineage>
        <taxon>Eukaryota</taxon>
        <taxon>Fungi</taxon>
        <taxon>Dikarya</taxon>
        <taxon>Basidiomycota</taxon>
        <taxon>Agaricomycotina</taxon>
        <taxon>Agaricomycetes</taxon>
        <taxon>Agaricomycetidae</taxon>
        <taxon>Boletales</taxon>
        <taxon>Suillineae</taxon>
        <taxon>Suillaceae</taxon>
        <taxon>Suillus</taxon>
    </lineage>
</organism>
<name>A0A0C9ZID9_9AGAM</name>
<evidence type="ECO:0000256" key="2">
    <source>
        <dbReference type="SAM" id="Phobius"/>
    </source>
</evidence>
<dbReference type="AlphaFoldDB" id="A0A0C9ZID9"/>
<protein>
    <submittedName>
        <fullName evidence="4">Uncharacterized protein</fullName>
    </submittedName>
</protein>
<dbReference type="EMBL" id="KN835471">
    <property type="protein sequence ID" value="KIK37175.1"/>
    <property type="molecule type" value="Genomic_DNA"/>
</dbReference>